<dbReference type="NCBIfam" id="TIGR02404">
    <property type="entry name" value="trehalos_R_Bsub"/>
    <property type="match status" value="1"/>
</dbReference>
<dbReference type="PRINTS" id="PR00035">
    <property type="entry name" value="HTHGNTR"/>
</dbReference>
<dbReference type="SMART" id="SM00866">
    <property type="entry name" value="UTRA"/>
    <property type="match status" value="1"/>
</dbReference>
<dbReference type="InterPro" id="IPR011663">
    <property type="entry name" value="UTRA"/>
</dbReference>
<dbReference type="SMART" id="SM00345">
    <property type="entry name" value="HTH_GNTR"/>
    <property type="match status" value="1"/>
</dbReference>
<proteinExistence type="predicted"/>
<evidence type="ECO:0000256" key="2">
    <source>
        <dbReference type="ARBA" id="ARBA00023125"/>
    </source>
</evidence>
<evidence type="ECO:0000313" key="6">
    <source>
        <dbReference type="EMBL" id="SCB74953.1"/>
    </source>
</evidence>
<evidence type="ECO:0000259" key="5">
    <source>
        <dbReference type="PROSITE" id="PS50949"/>
    </source>
</evidence>
<evidence type="ECO:0000313" key="7">
    <source>
        <dbReference type="Proteomes" id="UP000181997"/>
    </source>
</evidence>
<dbReference type="OrthoDB" id="9816541at2"/>
<dbReference type="InterPro" id="IPR012770">
    <property type="entry name" value="TreR"/>
</dbReference>
<name>A0A0V8HPV5_9BACI</name>
<dbReference type="InterPro" id="IPR028978">
    <property type="entry name" value="Chorismate_lyase_/UTRA_dom_sf"/>
</dbReference>
<gene>
    <name evidence="6" type="ORF">GA0061094_0253</name>
</gene>
<dbReference type="Gene3D" id="3.40.1410.10">
    <property type="entry name" value="Chorismate lyase-like"/>
    <property type="match status" value="1"/>
</dbReference>
<dbReference type="GO" id="GO:0045892">
    <property type="term" value="P:negative regulation of DNA-templated transcription"/>
    <property type="evidence" value="ECO:0007669"/>
    <property type="project" value="TreeGrafter"/>
</dbReference>
<dbReference type="PANTHER" id="PTHR44846:SF12">
    <property type="entry name" value="HTH-TYPE TRANSCRIPTIONAL REGULATOR TRER"/>
    <property type="match status" value="1"/>
</dbReference>
<keyword evidence="1" id="KW-0805">Transcription regulation</keyword>
<organism evidence="6 7">
    <name type="scientific">[Bacillus] enclensis</name>
    <dbReference type="NCBI Taxonomy" id="1402860"/>
    <lineage>
        <taxon>Bacteria</taxon>
        <taxon>Bacillati</taxon>
        <taxon>Bacillota</taxon>
        <taxon>Bacilli</taxon>
        <taxon>Bacillales</taxon>
        <taxon>Bacillaceae</taxon>
        <taxon>Rossellomorea</taxon>
    </lineage>
</organism>
<dbReference type="GO" id="GO:0003700">
    <property type="term" value="F:DNA-binding transcription factor activity"/>
    <property type="evidence" value="ECO:0007669"/>
    <property type="project" value="UniProtKB-UniRule"/>
</dbReference>
<dbReference type="RefSeq" id="WP_058297172.1">
    <property type="nucleotide sequence ID" value="NZ_FMAU01000001.1"/>
</dbReference>
<dbReference type="Pfam" id="PF00392">
    <property type="entry name" value="GntR"/>
    <property type="match status" value="1"/>
</dbReference>
<dbReference type="CDD" id="cd07377">
    <property type="entry name" value="WHTH_GntR"/>
    <property type="match status" value="1"/>
</dbReference>
<keyword evidence="2" id="KW-0238">DNA-binding</keyword>
<dbReference type="PANTHER" id="PTHR44846">
    <property type="entry name" value="MANNOSYL-D-GLYCERATE TRANSPORT/METABOLISM SYSTEM REPRESSOR MNGR-RELATED"/>
    <property type="match status" value="1"/>
</dbReference>
<dbReference type="PROSITE" id="PS50949">
    <property type="entry name" value="HTH_GNTR"/>
    <property type="match status" value="1"/>
</dbReference>
<dbReference type="AlphaFoldDB" id="A0A0V8HPV5"/>
<dbReference type="InterPro" id="IPR036390">
    <property type="entry name" value="WH_DNA-bd_sf"/>
</dbReference>
<dbReference type="Pfam" id="PF07702">
    <property type="entry name" value="UTRA"/>
    <property type="match status" value="1"/>
</dbReference>
<dbReference type="InterPro" id="IPR000524">
    <property type="entry name" value="Tscrpt_reg_HTH_GntR"/>
</dbReference>
<dbReference type="EMBL" id="FMAU01000001">
    <property type="protein sequence ID" value="SCB74953.1"/>
    <property type="molecule type" value="Genomic_DNA"/>
</dbReference>
<accession>A0A0V8HPV5</accession>
<dbReference type="Gene3D" id="1.10.10.10">
    <property type="entry name" value="Winged helix-like DNA-binding domain superfamily/Winged helix DNA-binding domain"/>
    <property type="match status" value="1"/>
</dbReference>
<sequence>MPKTKYIEIYEDLKHKIEQNIYEYQQLLPSENTLVKEYECSRNTVRRAIGNLVNDGYVQTKHGQGVRVIYQDFKQNEYMFGETESFKEFARRNHKQHETKVILFEELTVDEEIHAHTLIPVGVEVYHLKRVRYLEGKPVIMDHNYFRKDVVKGLTAEIAEDSIYQYLDRELDQRAVTAKRKMVVERTTEEDETYLNLDGFNSVVVVTSHIFNSDGVMFEHTQSRHTPGNFVFFDQTRRK</sequence>
<dbReference type="GO" id="GO:0003677">
    <property type="term" value="F:DNA binding"/>
    <property type="evidence" value="ECO:0007669"/>
    <property type="project" value="UniProtKB-UniRule"/>
</dbReference>
<dbReference type="SUPFAM" id="SSF46785">
    <property type="entry name" value="Winged helix' DNA-binding domain"/>
    <property type="match status" value="1"/>
</dbReference>
<reference evidence="7" key="1">
    <citation type="submission" date="2016-08" db="EMBL/GenBank/DDBJ databases">
        <authorList>
            <person name="Varghese N."/>
            <person name="Submissions Spin"/>
        </authorList>
    </citation>
    <scope>NUCLEOTIDE SEQUENCE [LARGE SCALE GENOMIC DNA]</scope>
    <source>
        <strain evidence="7">SGD-1123</strain>
    </source>
</reference>
<dbReference type="SUPFAM" id="SSF64288">
    <property type="entry name" value="Chorismate lyase-like"/>
    <property type="match status" value="1"/>
</dbReference>
<evidence type="ECO:0000256" key="3">
    <source>
        <dbReference type="ARBA" id="ARBA00023163"/>
    </source>
</evidence>
<dbReference type="InterPro" id="IPR050679">
    <property type="entry name" value="Bact_HTH_transcr_reg"/>
</dbReference>
<protein>
    <recommendedName>
        <fullName evidence="4">Trehalose operon repressor</fullName>
    </recommendedName>
</protein>
<feature type="domain" description="HTH gntR-type" evidence="5">
    <location>
        <begin position="3"/>
        <end position="71"/>
    </location>
</feature>
<evidence type="ECO:0000256" key="1">
    <source>
        <dbReference type="ARBA" id="ARBA00023015"/>
    </source>
</evidence>
<dbReference type="InterPro" id="IPR036388">
    <property type="entry name" value="WH-like_DNA-bd_sf"/>
</dbReference>
<dbReference type="Proteomes" id="UP000181997">
    <property type="component" value="Unassembled WGS sequence"/>
</dbReference>
<keyword evidence="3" id="KW-0804">Transcription</keyword>
<keyword evidence="7" id="KW-1185">Reference proteome</keyword>
<evidence type="ECO:0000256" key="4">
    <source>
        <dbReference type="NCBIfam" id="TIGR02404"/>
    </source>
</evidence>